<accession>X7YSN9</accession>
<protein>
    <submittedName>
        <fullName evidence="1">Uncharacterized protein</fullName>
    </submittedName>
</protein>
<evidence type="ECO:0000313" key="2">
    <source>
        <dbReference type="Proteomes" id="UP000020561"/>
    </source>
</evidence>
<proteinExistence type="predicted"/>
<organism evidence="1 2">
    <name type="scientific">Mycobacterium kansasii 662</name>
    <dbReference type="NCBI Taxonomy" id="1299326"/>
    <lineage>
        <taxon>Bacteria</taxon>
        <taxon>Bacillati</taxon>
        <taxon>Actinomycetota</taxon>
        <taxon>Actinomycetes</taxon>
        <taxon>Mycobacteriales</taxon>
        <taxon>Mycobacteriaceae</taxon>
        <taxon>Mycobacterium</taxon>
    </lineage>
</organism>
<name>X7YSN9_MYCKA</name>
<reference evidence="1 2" key="1">
    <citation type="submission" date="2013-12" db="EMBL/GenBank/DDBJ databases">
        <authorList>
            <person name="Brown-Elliot B."/>
            <person name="Wallace R."/>
            <person name="Lenaerts A."/>
            <person name="Ordway D."/>
            <person name="DeGroote M.A."/>
            <person name="Parker T."/>
            <person name="Sizemore C."/>
            <person name="Tallon L.J."/>
            <person name="Sadzewicz L.K."/>
            <person name="Sengamalay N."/>
            <person name="Fraser C.M."/>
            <person name="Hine E."/>
            <person name="Shefchek K.A."/>
            <person name="Das S.P."/>
            <person name="Tettelin H."/>
        </authorList>
    </citation>
    <scope>NUCLEOTIDE SEQUENCE [LARGE SCALE GENOMIC DNA]</scope>
    <source>
        <strain evidence="1 2">662</strain>
    </source>
</reference>
<dbReference type="EMBL" id="JAOA01000013">
    <property type="protein sequence ID" value="EUA09766.1"/>
    <property type="molecule type" value="Genomic_DNA"/>
</dbReference>
<comment type="caution">
    <text evidence="1">The sequence shown here is derived from an EMBL/GenBank/DDBJ whole genome shotgun (WGS) entry which is preliminary data.</text>
</comment>
<evidence type="ECO:0000313" key="1">
    <source>
        <dbReference type="EMBL" id="EUA09766.1"/>
    </source>
</evidence>
<gene>
    <name evidence="1" type="ORF">I545_5985</name>
</gene>
<sequence length="50" mass="5712">MRPETAGELRAAWLSAKREDVLLTAQDFASDLVEEALRLRRRRQRVASTA</sequence>
<dbReference type="Proteomes" id="UP000020561">
    <property type="component" value="Unassembled WGS sequence"/>
</dbReference>
<dbReference type="AlphaFoldDB" id="X7YSN9"/>